<dbReference type="Proteomes" id="UP001595075">
    <property type="component" value="Unassembled WGS sequence"/>
</dbReference>
<dbReference type="Pfam" id="PF20150">
    <property type="entry name" value="2EXR"/>
    <property type="match status" value="1"/>
</dbReference>
<dbReference type="InterPro" id="IPR045518">
    <property type="entry name" value="2EXR"/>
</dbReference>
<dbReference type="EMBL" id="JAZHXI010000001">
    <property type="protein sequence ID" value="KAL2075567.1"/>
    <property type="molecule type" value="Genomic_DNA"/>
</dbReference>
<feature type="domain" description="2EXR" evidence="1">
    <location>
        <begin position="68"/>
        <end position="147"/>
    </location>
</feature>
<name>A0ABR4D0A4_9HELO</name>
<evidence type="ECO:0000313" key="2">
    <source>
        <dbReference type="EMBL" id="KAL2075567.1"/>
    </source>
</evidence>
<accession>A0ABR4D0A4</accession>
<evidence type="ECO:0000259" key="1">
    <source>
        <dbReference type="Pfam" id="PF20150"/>
    </source>
</evidence>
<reference evidence="2 3" key="1">
    <citation type="journal article" date="2024" name="Commun. Biol.">
        <title>Comparative genomic analysis of thermophilic fungi reveals convergent evolutionary adaptations and gene losses.</title>
        <authorList>
            <person name="Steindorff A.S."/>
            <person name="Aguilar-Pontes M.V."/>
            <person name="Robinson A.J."/>
            <person name="Andreopoulos B."/>
            <person name="LaButti K."/>
            <person name="Kuo A."/>
            <person name="Mondo S."/>
            <person name="Riley R."/>
            <person name="Otillar R."/>
            <person name="Haridas S."/>
            <person name="Lipzen A."/>
            <person name="Grimwood J."/>
            <person name="Schmutz J."/>
            <person name="Clum A."/>
            <person name="Reid I.D."/>
            <person name="Moisan M.C."/>
            <person name="Butler G."/>
            <person name="Nguyen T.T.M."/>
            <person name="Dewar K."/>
            <person name="Conant G."/>
            <person name="Drula E."/>
            <person name="Henrissat B."/>
            <person name="Hansel C."/>
            <person name="Singer S."/>
            <person name="Hutchinson M.I."/>
            <person name="de Vries R.P."/>
            <person name="Natvig D.O."/>
            <person name="Powell A.J."/>
            <person name="Tsang A."/>
            <person name="Grigoriev I.V."/>
        </authorList>
    </citation>
    <scope>NUCLEOTIDE SEQUENCE [LARGE SCALE GENOMIC DNA]</scope>
    <source>
        <strain evidence="2 3">CBS 494.80</strain>
    </source>
</reference>
<protein>
    <recommendedName>
        <fullName evidence="1">2EXR domain-containing protein</fullName>
    </recommendedName>
</protein>
<keyword evidence="3" id="KW-1185">Reference proteome</keyword>
<comment type="caution">
    <text evidence="2">The sequence shown here is derived from an EMBL/GenBank/DDBJ whole genome shotgun (WGS) entry which is preliminary data.</text>
</comment>
<evidence type="ECO:0000313" key="3">
    <source>
        <dbReference type="Proteomes" id="UP001595075"/>
    </source>
</evidence>
<sequence length="294" mass="33583">MAPPSNPPPAPARKLITFHNDDALFETLEEIARCDNFDFEGFLADSPSSCPGAAFNNHSPIWEPLTEFTLFPKLCAELRLKIWGHAYADLKGCKLSIIPPLAETPSLLRACLDSRKVGLSIYKRQEHNATPSVPAFVSIIDFEKDIIDMTYRGVFENPQTEEGDESEFLYKPIGTTRICELEFRNNLLLYVIYHYPQLCKQIKRLMLRSCYMSGPSEETGDWFPVCEIFDEYFPVIENVGTVSSGYGERDAEQPPIRTLTRFQYIELIDDGAIHDLLRKLNDKGLVKYSRLWTL</sequence>
<organism evidence="2 3">
    <name type="scientific">Oculimacula yallundae</name>
    <dbReference type="NCBI Taxonomy" id="86028"/>
    <lineage>
        <taxon>Eukaryota</taxon>
        <taxon>Fungi</taxon>
        <taxon>Dikarya</taxon>
        <taxon>Ascomycota</taxon>
        <taxon>Pezizomycotina</taxon>
        <taxon>Leotiomycetes</taxon>
        <taxon>Helotiales</taxon>
        <taxon>Ploettnerulaceae</taxon>
        <taxon>Oculimacula</taxon>
    </lineage>
</organism>
<gene>
    <name evidence="2" type="ORF">VTL71DRAFT_510</name>
</gene>
<proteinExistence type="predicted"/>